<dbReference type="STRING" id="105785.A0A2J7PQH1"/>
<dbReference type="EMBL" id="NEVH01022638">
    <property type="protein sequence ID" value="PNF18546.1"/>
    <property type="molecule type" value="Genomic_DNA"/>
</dbReference>
<dbReference type="AlphaFoldDB" id="A0A2J7PQH1"/>
<organism evidence="1 2">
    <name type="scientific">Cryptotermes secundus</name>
    <dbReference type="NCBI Taxonomy" id="105785"/>
    <lineage>
        <taxon>Eukaryota</taxon>
        <taxon>Metazoa</taxon>
        <taxon>Ecdysozoa</taxon>
        <taxon>Arthropoda</taxon>
        <taxon>Hexapoda</taxon>
        <taxon>Insecta</taxon>
        <taxon>Pterygota</taxon>
        <taxon>Neoptera</taxon>
        <taxon>Polyneoptera</taxon>
        <taxon>Dictyoptera</taxon>
        <taxon>Blattodea</taxon>
        <taxon>Blattoidea</taxon>
        <taxon>Termitoidae</taxon>
        <taxon>Kalotermitidae</taxon>
        <taxon>Cryptotermitinae</taxon>
        <taxon>Cryptotermes</taxon>
    </lineage>
</organism>
<name>A0A2J7PQH1_9NEOP</name>
<sequence length="275" mass="31142">MALDFLDNLPLPSPNTLRVSEVDSALEREVAEDRNMARLLNSDKIMSEFSSSQLLQIKRTVVMAQLSRQDKKFEHFDKAAGKVEMLEVDKSFISSDHSDEENELWARTVDLPGFDDNVSPHNTIAMLLRIIVGEVVLQLARSNNRVDKPYLMLQVSKICWDTALMEYGPAVQASIGGIHLIDKIHTGCSGEYLELVSTDSAEDMVTLLYRKVRANCPDFKSHFHSVEQSLVLDFTSLSVVFHREAFSTLNKYLQYLLQKIQTRETHLRPLVSGSP</sequence>
<gene>
    <name evidence="1" type="ORF">B7P43_G08483</name>
</gene>
<proteinExistence type="predicted"/>
<comment type="caution">
    <text evidence="1">The sequence shown here is derived from an EMBL/GenBank/DDBJ whole genome shotgun (WGS) entry which is preliminary data.</text>
</comment>
<dbReference type="InParanoid" id="A0A2J7PQH1"/>
<dbReference type="OrthoDB" id="428159at2759"/>
<feature type="non-terminal residue" evidence="1">
    <location>
        <position position="275"/>
    </location>
</feature>
<dbReference type="Proteomes" id="UP000235965">
    <property type="component" value="Unassembled WGS sequence"/>
</dbReference>
<reference evidence="1 2" key="1">
    <citation type="submission" date="2017-12" db="EMBL/GenBank/DDBJ databases">
        <title>Hemimetabolous genomes reveal molecular basis of termite eusociality.</title>
        <authorList>
            <person name="Harrison M.C."/>
            <person name="Jongepier E."/>
            <person name="Robertson H.M."/>
            <person name="Arning N."/>
            <person name="Bitard-Feildel T."/>
            <person name="Chao H."/>
            <person name="Childers C.P."/>
            <person name="Dinh H."/>
            <person name="Doddapaneni H."/>
            <person name="Dugan S."/>
            <person name="Gowin J."/>
            <person name="Greiner C."/>
            <person name="Han Y."/>
            <person name="Hu H."/>
            <person name="Hughes D.S.T."/>
            <person name="Huylmans A.-K."/>
            <person name="Kemena C."/>
            <person name="Kremer L.P.M."/>
            <person name="Lee S.L."/>
            <person name="Lopez-Ezquerra A."/>
            <person name="Mallet L."/>
            <person name="Monroy-Kuhn J.M."/>
            <person name="Moser A."/>
            <person name="Murali S.C."/>
            <person name="Muzny D.M."/>
            <person name="Otani S."/>
            <person name="Piulachs M.-D."/>
            <person name="Poelchau M."/>
            <person name="Qu J."/>
            <person name="Schaub F."/>
            <person name="Wada-Katsumata A."/>
            <person name="Worley K.C."/>
            <person name="Xie Q."/>
            <person name="Ylla G."/>
            <person name="Poulsen M."/>
            <person name="Gibbs R.A."/>
            <person name="Schal C."/>
            <person name="Richards S."/>
            <person name="Belles X."/>
            <person name="Korb J."/>
            <person name="Bornberg-Bauer E."/>
        </authorList>
    </citation>
    <scope>NUCLEOTIDE SEQUENCE [LARGE SCALE GENOMIC DNA]</scope>
    <source>
        <tissue evidence="1">Whole body</tissue>
    </source>
</reference>
<keyword evidence="2" id="KW-1185">Reference proteome</keyword>
<evidence type="ECO:0000313" key="2">
    <source>
        <dbReference type="Proteomes" id="UP000235965"/>
    </source>
</evidence>
<accession>A0A2J7PQH1</accession>
<protein>
    <submittedName>
        <fullName evidence="1">Uncharacterized protein</fullName>
    </submittedName>
</protein>
<evidence type="ECO:0000313" key="1">
    <source>
        <dbReference type="EMBL" id="PNF18546.1"/>
    </source>
</evidence>